<gene>
    <name evidence="1" type="ORF">ES288_D07G243400v1</name>
</gene>
<accession>A0A5D2BZ71</accession>
<reference evidence="1 2" key="1">
    <citation type="submission" date="2019-06" db="EMBL/GenBank/DDBJ databases">
        <title>WGS assembly of Gossypium darwinii.</title>
        <authorList>
            <person name="Chen Z.J."/>
            <person name="Sreedasyam A."/>
            <person name="Ando A."/>
            <person name="Song Q."/>
            <person name="De L."/>
            <person name="Hulse-Kemp A."/>
            <person name="Ding M."/>
            <person name="Ye W."/>
            <person name="Kirkbride R."/>
            <person name="Jenkins J."/>
            <person name="Plott C."/>
            <person name="Lovell J."/>
            <person name="Lin Y.-M."/>
            <person name="Vaughn R."/>
            <person name="Liu B."/>
            <person name="Li W."/>
            <person name="Simpson S."/>
            <person name="Scheffler B."/>
            <person name="Saski C."/>
            <person name="Grover C."/>
            <person name="Hu G."/>
            <person name="Conover J."/>
            <person name="Carlson J."/>
            <person name="Shu S."/>
            <person name="Boston L."/>
            <person name="Williams M."/>
            <person name="Peterson D."/>
            <person name="Mcgee K."/>
            <person name="Jones D."/>
            <person name="Wendel J."/>
            <person name="Stelly D."/>
            <person name="Grimwood J."/>
            <person name="Schmutz J."/>
        </authorList>
    </citation>
    <scope>NUCLEOTIDE SEQUENCE [LARGE SCALE GENOMIC DNA]</scope>
    <source>
        <strain evidence="1">1808015.09</strain>
    </source>
</reference>
<organism evidence="1 2">
    <name type="scientific">Gossypium darwinii</name>
    <name type="common">Darwin's cotton</name>
    <name type="synonym">Gossypium barbadense var. darwinii</name>
    <dbReference type="NCBI Taxonomy" id="34276"/>
    <lineage>
        <taxon>Eukaryota</taxon>
        <taxon>Viridiplantae</taxon>
        <taxon>Streptophyta</taxon>
        <taxon>Embryophyta</taxon>
        <taxon>Tracheophyta</taxon>
        <taxon>Spermatophyta</taxon>
        <taxon>Magnoliopsida</taxon>
        <taxon>eudicotyledons</taxon>
        <taxon>Gunneridae</taxon>
        <taxon>Pentapetalae</taxon>
        <taxon>rosids</taxon>
        <taxon>malvids</taxon>
        <taxon>Malvales</taxon>
        <taxon>Malvaceae</taxon>
        <taxon>Malvoideae</taxon>
        <taxon>Gossypium</taxon>
    </lineage>
</organism>
<dbReference type="AlphaFoldDB" id="A0A5D2BZ71"/>
<dbReference type="Proteomes" id="UP000323506">
    <property type="component" value="Chromosome D07"/>
</dbReference>
<evidence type="ECO:0000313" key="2">
    <source>
        <dbReference type="Proteomes" id="UP000323506"/>
    </source>
</evidence>
<keyword evidence="2" id="KW-1185">Reference proteome</keyword>
<protein>
    <submittedName>
        <fullName evidence="1">Uncharacterized protein</fullName>
    </submittedName>
</protein>
<proteinExistence type="predicted"/>
<sequence>MHKIKPKSLKPEPRITIPPCLLPCQPPSSVAYEDQNSSHNSFFHALSESFIKINIDFPRSKIKFPVFLRSPSSTVRSTHIFGLLLVHY</sequence>
<dbReference type="EMBL" id="CM017707">
    <property type="protein sequence ID" value="TYG62584.1"/>
    <property type="molecule type" value="Genomic_DNA"/>
</dbReference>
<evidence type="ECO:0000313" key="1">
    <source>
        <dbReference type="EMBL" id="TYG62584.1"/>
    </source>
</evidence>
<name>A0A5D2BZ71_GOSDA</name>